<sequence>MKNKLHDHTELDRKLAEYDVDVPYIPRKKSRWSRLVHYLASPADNPVDFLAPVRPSFSLTSVIPVLAAASLPITAIFL</sequence>
<proteinExistence type="predicted"/>
<dbReference type="AlphaFoldDB" id="A0A845DMI1"/>
<dbReference type="OrthoDB" id="2736366at2"/>
<protein>
    <submittedName>
        <fullName evidence="1">Uncharacterized protein</fullName>
    </submittedName>
</protein>
<evidence type="ECO:0000313" key="1">
    <source>
        <dbReference type="EMBL" id="MYL18626.1"/>
    </source>
</evidence>
<name>A0A845DMI1_9BACI</name>
<dbReference type="RefSeq" id="WP_160835084.1">
    <property type="nucleotide sequence ID" value="NZ_WMET01000001.1"/>
</dbReference>
<reference evidence="1 2" key="1">
    <citation type="submission" date="2019-11" db="EMBL/GenBank/DDBJ databases">
        <title>Genome sequences of 17 halophilic strains isolated from different environments.</title>
        <authorList>
            <person name="Furrow R.E."/>
        </authorList>
    </citation>
    <scope>NUCLEOTIDE SEQUENCE [LARGE SCALE GENOMIC DNA]</scope>
    <source>
        <strain evidence="1 2">22511_23_Filter</strain>
    </source>
</reference>
<evidence type="ECO:0000313" key="2">
    <source>
        <dbReference type="Proteomes" id="UP000460949"/>
    </source>
</evidence>
<accession>A0A845DMI1</accession>
<comment type="caution">
    <text evidence="1">The sequence shown here is derived from an EMBL/GenBank/DDBJ whole genome shotgun (WGS) entry which is preliminary data.</text>
</comment>
<organism evidence="1 2">
    <name type="scientific">Halobacillus litoralis</name>
    <dbReference type="NCBI Taxonomy" id="45668"/>
    <lineage>
        <taxon>Bacteria</taxon>
        <taxon>Bacillati</taxon>
        <taxon>Bacillota</taxon>
        <taxon>Bacilli</taxon>
        <taxon>Bacillales</taxon>
        <taxon>Bacillaceae</taxon>
        <taxon>Halobacillus</taxon>
    </lineage>
</organism>
<dbReference type="EMBL" id="WMET01000001">
    <property type="protein sequence ID" value="MYL18626.1"/>
    <property type="molecule type" value="Genomic_DNA"/>
</dbReference>
<dbReference type="Proteomes" id="UP000460949">
    <property type="component" value="Unassembled WGS sequence"/>
</dbReference>
<gene>
    <name evidence="1" type="ORF">GLW04_01920</name>
</gene>